<evidence type="ECO:0000256" key="6">
    <source>
        <dbReference type="ARBA" id="ARBA00061136"/>
    </source>
</evidence>
<protein>
    <recommendedName>
        <fullName evidence="8">GID complex catalytic subunit 2</fullName>
    </recommendedName>
    <alternativeName>
        <fullName evidence="7">Glucose-induced degradation protein 2</fullName>
    </alternativeName>
</protein>
<comment type="subcellular location">
    <subcellularLocation>
        <location evidence="1">Cytoplasm</location>
    </subcellularLocation>
</comment>
<keyword evidence="2" id="KW-0963">Cytoplasm</keyword>
<dbReference type="PANTHER" id="PTHR12170:SF3">
    <property type="entry name" value="GH10162P"/>
    <property type="match status" value="1"/>
</dbReference>
<dbReference type="InterPro" id="IPR013144">
    <property type="entry name" value="CRA_dom"/>
</dbReference>
<dbReference type="InterPro" id="IPR044063">
    <property type="entry name" value="ZF_RING_GID"/>
</dbReference>
<dbReference type="GO" id="GO:0043161">
    <property type="term" value="P:proteasome-mediated ubiquitin-dependent protein catabolic process"/>
    <property type="evidence" value="ECO:0007669"/>
    <property type="project" value="InterPro"/>
</dbReference>
<dbReference type="CDD" id="cd16652">
    <property type="entry name" value="dRING_Rmd5p-like"/>
    <property type="match status" value="1"/>
</dbReference>
<gene>
    <name evidence="11" type="ORF">BDV23DRAFT_143236</name>
</gene>
<feature type="zinc finger region" description="RING-Gid-type" evidence="9">
    <location>
        <begin position="356"/>
        <end position="397"/>
    </location>
</feature>
<name>A0A5N7CR99_PETAA</name>
<dbReference type="GO" id="GO:0005737">
    <property type="term" value="C:cytoplasm"/>
    <property type="evidence" value="ECO:0007669"/>
    <property type="project" value="UniProtKB-SubCell"/>
</dbReference>
<evidence type="ECO:0000256" key="2">
    <source>
        <dbReference type="ARBA" id="ARBA00022490"/>
    </source>
</evidence>
<evidence type="ECO:0000256" key="5">
    <source>
        <dbReference type="ARBA" id="ARBA00022833"/>
    </source>
</evidence>
<dbReference type="SUPFAM" id="SSF57850">
    <property type="entry name" value="RING/U-box"/>
    <property type="match status" value="1"/>
</dbReference>
<dbReference type="GO" id="GO:0008270">
    <property type="term" value="F:zinc ion binding"/>
    <property type="evidence" value="ECO:0007669"/>
    <property type="project" value="UniProtKB-KW"/>
</dbReference>
<evidence type="ECO:0000256" key="1">
    <source>
        <dbReference type="ARBA" id="ARBA00004496"/>
    </source>
</evidence>
<dbReference type="Gene3D" id="3.30.40.10">
    <property type="entry name" value="Zinc/RING finger domain, C3HC4 (zinc finger)"/>
    <property type="match status" value="1"/>
</dbReference>
<proteinExistence type="inferred from homology"/>
<dbReference type="AlphaFoldDB" id="A0A5N7CR99"/>
<evidence type="ECO:0000259" key="10">
    <source>
        <dbReference type="PROSITE" id="PS51867"/>
    </source>
</evidence>
<dbReference type="InterPro" id="IPR027370">
    <property type="entry name" value="Znf-RING_euk"/>
</dbReference>
<dbReference type="EMBL" id="ML735214">
    <property type="protein sequence ID" value="KAE8396644.1"/>
    <property type="molecule type" value="Genomic_DNA"/>
</dbReference>
<accession>A0A5N7CR99</accession>
<dbReference type="InterPro" id="IPR037683">
    <property type="entry name" value="Rmd5_dRing"/>
</dbReference>
<organism evidence="11">
    <name type="scientific">Petromyces alliaceus</name>
    <name type="common">Aspergillus alliaceus</name>
    <dbReference type="NCBI Taxonomy" id="209559"/>
    <lineage>
        <taxon>Eukaryota</taxon>
        <taxon>Fungi</taxon>
        <taxon>Dikarya</taxon>
        <taxon>Ascomycota</taxon>
        <taxon>Pezizomycotina</taxon>
        <taxon>Eurotiomycetes</taxon>
        <taxon>Eurotiomycetidae</taxon>
        <taxon>Eurotiales</taxon>
        <taxon>Aspergillaceae</taxon>
        <taxon>Aspergillus</taxon>
        <taxon>Aspergillus subgen. Circumdati</taxon>
    </lineage>
</organism>
<reference evidence="11" key="1">
    <citation type="submission" date="2019-04" db="EMBL/GenBank/DDBJ databases">
        <title>Friends and foes A comparative genomics studyof 23 Aspergillus species from section Flavi.</title>
        <authorList>
            <consortium name="DOE Joint Genome Institute"/>
            <person name="Kjaerbolling I."/>
            <person name="Vesth T."/>
            <person name="Frisvad J.C."/>
            <person name="Nybo J.L."/>
            <person name="Theobald S."/>
            <person name="Kildgaard S."/>
            <person name="Isbrandt T."/>
            <person name="Kuo A."/>
            <person name="Sato A."/>
            <person name="Lyhne E.K."/>
            <person name="Kogle M.E."/>
            <person name="Wiebenga A."/>
            <person name="Kun R.S."/>
            <person name="Lubbers R.J."/>
            <person name="Makela M.R."/>
            <person name="Barry K."/>
            <person name="Chovatia M."/>
            <person name="Clum A."/>
            <person name="Daum C."/>
            <person name="Haridas S."/>
            <person name="He G."/>
            <person name="LaButti K."/>
            <person name="Lipzen A."/>
            <person name="Mondo S."/>
            <person name="Riley R."/>
            <person name="Salamov A."/>
            <person name="Simmons B.A."/>
            <person name="Magnuson J.K."/>
            <person name="Henrissat B."/>
            <person name="Mortensen U.H."/>
            <person name="Larsen T.O."/>
            <person name="Devries R.P."/>
            <person name="Grigoriev I.V."/>
            <person name="Machida M."/>
            <person name="Baker S.E."/>
            <person name="Andersen M.R."/>
        </authorList>
    </citation>
    <scope>NUCLEOTIDE SEQUENCE [LARGE SCALE GENOMIC DNA]</scope>
    <source>
        <strain evidence="11">IBT 14317</strain>
    </source>
</reference>
<dbReference type="InterPro" id="IPR024964">
    <property type="entry name" value="CTLH/CRA"/>
</dbReference>
<dbReference type="PANTHER" id="PTHR12170">
    <property type="entry name" value="MACROPHAGE ERYTHROBLAST ATTACHER-RELATED"/>
    <property type="match status" value="1"/>
</dbReference>
<evidence type="ECO:0000256" key="7">
    <source>
        <dbReference type="ARBA" id="ARBA00075398"/>
    </source>
</evidence>
<comment type="similarity">
    <text evidence="6">Belongs to the RMD5/GID2 family.</text>
</comment>
<dbReference type="PROSITE" id="PS51867">
    <property type="entry name" value="ZF_RING_GID"/>
    <property type="match status" value="1"/>
</dbReference>
<dbReference type="GO" id="GO:0005634">
    <property type="term" value="C:nucleus"/>
    <property type="evidence" value="ECO:0007669"/>
    <property type="project" value="TreeGrafter"/>
</dbReference>
<dbReference type="PROSITE" id="PS50896">
    <property type="entry name" value="LISH"/>
    <property type="match status" value="1"/>
</dbReference>
<keyword evidence="5" id="KW-0862">Zinc</keyword>
<feature type="domain" description="RING-Gid-type" evidence="10">
    <location>
        <begin position="356"/>
        <end position="397"/>
    </location>
</feature>
<dbReference type="FunFam" id="3.30.40.10:FF:000143">
    <property type="entry name" value="Regulator of gluconeogenesis Rmd5"/>
    <property type="match status" value="1"/>
</dbReference>
<evidence type="ECO:0000256" key="4">
    <source>
        <dbReference type="ARBA" id="ARBA00022771"/>
    </source>
</evidence>
<evidence type="ECO:0000256" key="9">
    <source>
        <dbReference type="PROSITE-ProRule" id="PRU01215"/>
    </source>
</evidence>
<dbReference type="InterPro" id="IPR013083">
    <property type="entry name" value="Znf_RING/FYVE/PHD"/>
</dbReference>
<evidence type="ECO:0000256" key="8">
    <source>
        <dbReference type="ARBA" id="ARBA00080744"/>
    </source>
</evidence>
<dbReference type="InterPro" id="IPR006594">
    <property type="entry name" value="LisH"/>
</dbReference>
<evidence type="ECO:0000313" key="11">
    <source>
        <dbReference type="EMBL" id="KAE8396644.1"/>
    </source>
</evidence>
<sequence length="411" mass="46138">MDLVQKEHDRLSKKIKAAQGIKTVQATIDLLQSARDAIASDPSQAPLTLAKLQNSVKSSFDSINDGLKEMHSSLNKYSKSLDKLFKDRPLPSTEHDALSSQEHLINRAIAMHLLREGQFSVAATFLSEMAEKKAMNSQQQADTSASENAATLLDIDEVPSNEVRKQFATMYFILHEMKENNNLLPAIQWSRDNSDALEARGSNLEFELCRLQFVWLFHGGPDQQGPIPTGRQVALEYARCEFQSFLPRYLREVQQLMGAMAFSPNLQDSPYRSIFNNPSAWEDVAHSFTREFCSLLGLSADSPLYVAATAGAIALPTLLKLQTIMKAKRTEWTTENELPVEIPLPPSYLFHSIFVCPVSKEQTTDDNPPMMMPCGHVIAEESLKRLCKGSRFKCPYCPSESHPREARKVFL</sequence>
<dbReference type="Pfam" id="PF13445">
    <property type="entry name" value="zf-RING_UBOX"/>
    <property type="match status" value="1"/>
</dbReference>
<keyword evidence="3" id="KW-0479">Metal-binding</keyword>
<evidence type="ECO:0000256" key="3">
    <source>
        <dbReference type="ARBA" id="ARBA00022723"/>
    </source>
</evidence>
<dbReference type="GO" id="GO:0061630">
    <property type="term" value="F:ubiquitin protein ligase activity"/>
    <property type="evidence" value="ECO:0007669"/>
    <property type="project" value="InterPro"/>
</dbReference>
<dbReference type="InterPro" id="IPR045098">
    <property type="entry name" value="Fyv10_fam"/>
</dbReference>
<dbReference type="Proteomes" id="UP000326877">
    <property type="component" value="Unassembled WGS sequence"/>
</dbReference>
<dbReference type="GO" id="GO:0034657">
    <property type="term" value="C:GID complex"/>
    <property type="evidence" value="ECO:0007669"/>
    <property type="project" value="TreeGrafter"/>
</dbReference>
<keyword evidence="4 9" id="KW-0863">Zinc-finger</keyword>
<dbReference type="OrthoDB" id="1933281at2759"/>
<dbReference type="SMART" id="SM00757">
    <property type="entry name" value="CRA"/>
    <property type="match status" value="1"/>
</dbReference>
<dbReference type="Pfam" id="PF10607">
    <property type="entry name" value="CTLH"/>
    <property type="match status" value="1"/>
</dbReference>